<dbReference type="InterPro" id="IPR027256">
    <property type="entry name" value="P-typ_ATPase_IB"/>
</dbReference>
<dbReference type="SFLD" id="SFLDF00027">
    <property type="entry name" value="p-type_atpase"/>
    <property type="match status" value="1"/>
</dbReference>
<comment type="subcellular location">
    <subcellularLocation>
        <location evidence="10">Cell membrane</location>
    </subcellularLocation>
    <subcellularLocation>
        <location evidence="1">Endomembrane system</location>
        <topology evidence="1">Multi-pass membrane protein</topology>
    </subcellularLocation>
</comment>
<name>A0ABM9D5R6_9BACT</name>
<feature type="transmembrane region" description="Helical" evidence="10">
    <location>
        <begin position="705"/>
        <end position="724"/>
    </location>
</feature>
<dbReference type="Pfam" id="PF00122">
    <property type="entry name" value="E1-E2_ATPase"/>
    <property type="match status" value="1"/>
</dbReference>
<dbReference type="NCBIfam" id="TIGR01525">
    <property type="entry name" value="ATPase-IB_hvy"/>
    <property type="match status" value="1"/>
</dbReference>
<dbReference type="PANTHER" id="PTHR43520:SF8">
    <property type="entry name" value="P-TYPE CU(+) TRANSPORTER"/>
    <property type="match status" value="1"/>
</dbReference>
<evidence type="ECO:0000256" key="3">
    <source>
        <dbReference type="ARBA" id="ARBA00022692"/>
    </source>
</evidence>
<dbReference type="InterPro" id="IPR018303">
    <property type="entry name" value="ATPase_P-typ_P_site"/>
</dbReference>
<evidence type="ECO:0000256" key="1">
    <source>
        <dbReference type="ARBA" id="ARBA00004127"/>
    </source>
</evidence>
<feature type="transmembrane region" description="Helical" evidence="10">
    <location>
        <begin position="361"/>
        <end position="382"/>
    </location>
</feature>
<dbReference type="InterPro" id="IPR008250">
    <property type="entry name" value="ATPase_P-typ_transduc_dom_A_sf"/>
</dbReference>
<sequence length="731" mass="77205">MNDQSEHPATELTFGVTGLHCASCVARLEKALLAHPAVSTAVVNLAASSGFVRFDPAQMDKDALFQLVRETGYTPVNEEQVEEAEQDELRQQRRWFLFSLVLSLPIMATMTLHHLREIGWLNLILATVVQFSAGLAFYRGAWSALRNGSSNMDLLVALGTTAAWGYSVAAFFGLLGSSHDVFFETSAWLITFIRLGKYLEARARGKAGEALKKLARLQADRARLVTADGEQEIPASLVRVGDLVVVRPGETIPVDGEVVEGRSSADEAMITGESLPVPKQPGDSVTGATLNQNGRLVVRATRTGETTLLSQIIRMVRDAQGDKAPIQRFADAVSAWFVPAVVLLALAVFAVWLLLFKVPFVTAFTFGIAVVVIACPCAMGLATPTAIMVGSGVALSRGILVKKGSALETIARLQVMLLDKTGTITAGTPVVTDLVPLPGVDRGQLLFCLATAEHASTHPLAQAAVAAAAAEGIAPAAADDIHESEGHGISCRHDGRRLLAGNRRLMEREGVRCAAIDETAEQLASGGKSLIYVAADTTLLGIVAVADTVKPTSIGAIADLKRLGIRTVMVTGDHAAVAAAVAAQTGVDDFEAQVLPGRKLELVKEQQERGLVTAMTGDGINDAPALAAADVGIAIGGGTDVARETGDIVLIRDDLQDVVRAVTIGRATLAKVKQNLFWALIYNLIGIPVAAGLFSSWGIVLKAEYAGLAMACSSISVVLNSLLLKRVTNRL</sequence>
<comment type="similarity">
    <text evidence="2 10">Belongs to the cation transport ATPase (P-type) (TC 3.A.3) family. Type IB subfamily.</text>
</comment>
<dbReference type="InterPro" id="IPR006121">
    <property type="entry name" value="HMA_dom"/>
</dbReference>
<keyword evidence="10" id="KW-1003">Cell membrane</keyword>
<evidence type="ECO:0000259" key="11">
    <source>
        <dbReference type="PROSITE" id="PS50846"/>
    </source>
</evidence>
<dbReference type="CDD" id="cd00371">
    <property type="entry name" value="HMA"/>
    <property type="match status" value="1"/>
</dbReference>
<keyword evidence="3 10" id="KW-0812">Transmembrane</keyword>
<dbReference type="SUPFAM" id="SSF55008">
    <property type="entry name" value="HMA, heavy metal-associated domain"/>
    <property type="match status" value="1"/>
</dbReference>
<organism evidence="12 13">
    <name type="scientific">Trichlorobacter ammonificans</name>
    <dbReference type="NCBI Taxonomy" id="2916410"/>
    <lineage>
        <taxon>Bacteria</taxon>
        <taxon>Pseudomonadati</taxon>
        <taxon>Thermodesulfobacteriota</taxon>
        <taxon>Desulfuromonadia</taxon>
        <taxon>Geobacterales</taxon>
        <taxon>Geobacteraceae</taxon>
        <taxon>Trichlorobacter</taxon>
    </lineage>
</organism>
<dbReference type="Pfam" id="PF00702">
    <property type="entry name" value="Hydrolase"/>
    <property type="match status" value="1"/>
</dbReference>
<dbReference type="Gene3D" id="2.70.150.10">
    <property type="entry name" value="Calcium-transporting ATPase, cytoplasmic transduction domain A"/>
    <property type="match status" value="1"/>
</dbReference>
<dbReference type="Gene3D" id="3.40.1110.10">
    <property type="entry name" value="Calcium-transporting ATPase, cytoplasmic domain N"/>
    <property type="match status" value="1"/>
</dbReference>
<dbReference type="InterPro" id="IPR023214">
    <property type="entry name" value="HAD_sf"/>
</dbReference>
<dbReference type="InterPro" id="IPR044492">
    <property type="entry name" value="P_typ_ATPase_HD_dom"/>
</dbReference>
<dbReference type="InterPro" id="IPR036163">
    <property type="entry name" value="HMA_dom_sf"/>
</dbReference>
<feature type="transmembrane region" description="Helical" evidence="10">
    <location>
        <begin position="676"/>
        <end position="699"/>
    </location>
</feature>
<evidence type="ECO:0000256" key="2">
    <source>
        <dbReference type="ARBA" id="ARBA00006024"/>
    </source>
</evidence>
<proteinExistence type="inferred from homology"/>
<feature type="transmembrane region" description="Helical" evidence="10">
    <location>
        <begin position="95"/>
        <end position="114"/>
    </location>
</feature>
<dbReference type="Gene3D" id="3.30.70.100">
    <property type="match status" value="1"/>
</dbReference>
<dbReference type="RefSeq" id="WP_305731431.1">
    <property type="nucleotide sequence ID" value="NZ_OW150024.1"/>
</dbReference>
<dbReference type="SFLD" id="SFLDS00003">
    <property type="entry name" value="Haloacid_Dehalogenase"/>
    <property type="match status" value="1"/>
</dbReference>
<feature type="transmembrane region" description="Helical" evidence="10">
    <location>
        <begin position="333"/>
        <end position="355"/>
    </location>
</feature>
<dbReference type="SFLD" id="SFLDG00002">
    <property type="entry name" value="C1.7:_P-type_atpase_like"/>
    <property type="match status" value="1"/>
</dbReference>
<evidence type="ECO:0000256" key="10">
    <source>
        <dbReference type="RuleBase" id="RU362081"/>
    </source>
</evidence>
<dbReference type="PROSITE" id="PS01047">
    <property type="entry name" value="HMA_1"/>
    <property type="match status" value="1"/>
</dbReference>
<dbReference type="InterPro" id="IPR001757">
    <property type="entry name" value="P_typ_ATPase"/>
</dbReference>
<evidence type="ECO:0000256" key="5">
    <source>
        <dbReference type="ARBA" id="ARBA00022741"/>
    </source>
</evidence>
<keyword evidence="9 10" id="KW-0472">Membrane</keyword>
<feature type="domain" description="HMA" evidence="11">
    <location>
        <begin position="10"/>
        <end position="76"/>
    </location>
</feature>
<keyword evidence="4 10" id="KW-0479">Metal-binding</keyword>
<keyword evidence="7" id="KW-1278">Translocase</keyword>
<dbReference type="InterPro" id="IPR017969">
    <property type="entry name" value="Heavy-metal-associated_CS"/>
</dbReference>
<evidence type="ECO:0000256" key="7">
    <source>
        <dbReference type="ARBA" id="ARBA00022967"/>
    </source>
</evidence>
<feature type="transmembrane region" description="Helical" evidence="10">
    <location>
        <begin position="154"/>
        <end position="175"/>
    </location>
</feature>
<keyword evidence="6 10" id="KW-0067">ATP-binding</keyword>
<feature type="transmembrane region" description="Helical" evidence="10">
    <location>
        <begin position="181"/>
        <end position="199"/>
    </location>
</feature>
<dbReference type="PANTHER" id="PTHR43520">
    <property type="entry name" value="ATP7, ISOFORM B"/>
    <property type="match status" value="1"/>
</dbReference>
<dbReference type="NCBIfam" id="TIGR01511">
    <property type="entry name" value="ATPase-IB1_Cu"/>
    <property type="match status" value="1"/>
</dbReference>
<dbReference type="Proteomes" id="UP001295463">
    <property type="component" value="Chromosome"/>
</dbReference>
<evidence type="ECO:0000256" key="8">
    <source>
        <dbReference type="ARBA" id="ARBA00022989"/>
    </source>
</evidence>
<evidence type="ECO:0000313" key="12">
    <source>
        <dbReference type="EMBL" id="CAH2030496.1"/>
    </source>
</evidence>
<dbReference type="PRINTS" id="PR00943">
    <property type="entry name" value="CUATPASE"/>
</dbReference>
<reference evidence="12 13" key="1">
    <citation type="submission" date="2022-03" db="EMBL/GenBank/DDBJ databases">
        <authorList>
            <person name="Koch H."/>
        </authorList>
    </citation>
    <scope>NUCLEOTIDE SEQUENCE [LARGE SCALE GENOMIC DNA]</scope>
    <source>
        <strain evidence="12 13">G1</strain>
    </source>
</reference>
<accession>A0ABM9D5R6</accession>
<keyword evidence="5 10" id="KW-0547">Nucleotide-binding</keyword>
<dbReference type="SUPFAM" id="SSF81665">
    <property type="entry name" value="Calcium ATPase, transmembrane domain M"/>
    <property type="match status" value="1"/>
</dbReference>
<dbReference type="PRINTS" id="PR00119">
    <property type="entry name" value="CATATPASE"/>
</dbReference>
<evidence type="ECO:0000313" key="13">
    <source>
        <dbReference type="Proteomes" id="UP001295463"/>
    </source>
</evidence>
<dbReference type="EMBL" id="OW150024">
    <property type="protein sequence ID" value="CAH2030496.1"/>
    <property type="molecule type" value="Genomic_DNA"/>
</dbReference>
<dbReference type="PROSITE" id="PS50846">
    <property type="entry name" value="HMA_2"/>
    <property type="match status" value="1"/>
</dbReference>
<keyword evidence="13" id="KW-1185">Reference proteome</keyword>
<dbReference type="CDD" id="cd02094">
    <property type="entry name" value="P-type_ATPase_Cu-like"/>
    <property type="match status" value="1"/>
</dbReference>
<gene>
    <name evidence="12" type="primary">copA</name>
    <name evidence="12" type="ORF">GEAMG1_0684</name>
</gene>
<dbReference type="InterPro" id="IPR023299">
    <property type="entry name" value="ATPase_P-typ_cyto_dom_N"/>
</dbReference>
<evidence type="ECO:0000256" key="9">
    <source>
        <dbReference type="ARBA" id="ARBA00023136"/>
    </source>
</evidence>
<dbReference type="InterPro" id="IPR059000">
    <property type="entry name" value="ATPase_P-type_domA"/>
</dbReference>
<keyword evidence="8 10" id="KW-1133">Transmembrane helix</keyword>
<evidence type="ECO:0000256" key="4">
    <source>
        <dbReference type="ARBA" id="ARBA00022723"/>
    </source>
</evidence>
<dbReference type="SUPFAM" id="SSF81653">
    <property type="entry name" value="Calcium ATPase, transduction domain A"/>
    <property type="match status" value="1"/>
</dbReference>
<dbReference type="InterPro" id="IPR023298">
    <property type="entry name" value="ATPase_P-typ_TM_dom_sf"/>
</dbReference>
<dbReference type="InterPro" id="IPR036412">
    <property type="entry name" value="HAD-like_sf"/>
</dbReference>
<protein>
    <submittedName>
        <fullName evidence="12">Copper-exporting P-type ATPase</fullName>
    </submittedName>
</protein>
<dbReference type="Gene3D" id="3.40.50.1000">
    <property type="entry name" value="HAD superfamily/HAD-like"/>
    <property type="match status" value="1"/>
</dbReference>
<evidence type="ECO:0000256" key="6">
    <source>
        <dbReference type="ARBA" id="ARBA00022840"/>
    </source>
</evidence>
<dbReference type="PROSITE" id="PS00154">
    <property type="entry name" value="ATPASE_E1_E2"/>
    <property type="match status" value="1"/>
</dbReference>
<feature type="transmembrane region" description="Helical" evidence="10">
    <location>
        <begin position="120"/>
        <end position="142"/>
    </location>
</feature>
<dbReference type="NCBIfam" id="TIGR01494">
    <property type="entry name" value="ATPase_P-type"/>
    <property type="match status" value="1"/>
</dbReference>
<dbReference type="SUPFAM" id="SSF56784">
    <property type="entry name" value="HAD-like"/>
    <property type="match status" value="1"/>
</dbReference>
<dbReference type="Pfam" id="PF00403">
    <property type="entry name" value="HMA"/>
    <property type="match status" value="1"/>
</dbReference>